<proteinExistence type="predicted"/>
<feature type="compositionally biased region" description="Polar residues" evidence="1">
    <location>
        <begin position="200"/>
        <end position="212"/>
    </location>
</feature>
<accession>A0A6N1NZU0</accession>
<reference evidence="2" key="2">
    <citation type="journal article" date="2018" name="Nat. Commun.">
        <title>Tailed giant Tupanvirus possesses the most complete translational apparatus of the known virosphere.</title>
        <authorList>
            <person name="Abrahao J."/>
            <person name="Silva L."/>
            <person name="Silva L.S."/>
            <person name="Khalil J.Y.B."/>
            <person name="Rodrigues R."/>
            <person name="Arantes T."/>
            <person name="Assis F."/>
            <person name="Boratto P."/>
            <person name="Andrade M."/>
            <person name="Kroon E.G."/>
            <person name="Ribeiro B."/>
            <person name="Bergier I."/>
            <person name="Seligmann H."/>
            <person name="Ghigo E."/>
            <person name="Colson P."/>
            <person name="Levasseur A."/>
            <person name="Kroemer G."/>
            <person name="Raoult D."/>
            <person name="La Scola B."/>
        </authorList>
    </citation>
    <scope>NUCLEOTIDE SEQUENCE [LARGE SCALE GENOMIC DNA]</scope>
    <source>
        <strain evidence="2">Deep ocean</strain>
    </source>
</reference>
<sequence>MSKYVKKLGSDKTYKRPKKTFQETLSADEISKLLQGYEKVDDIAEVPLNTHLRYFKTNADGSQTFRTGGFLHNKQNPETFVMLSNGKQIWSVQTKGTVFFKKMSQKDEIAALHALYKKKLAEKDEVINKLKKYIRTKINNPDQNIIASQNRISSKQATQSIPKYIQSQSIPKSNTLFTSANKNTSSKNPNPKHKSSGSKTSNPSKYPTSSKHYASKTSKKN</sequence>
<dbReference type="GeneID" id="80517970"/>
<dbReference type="RefSeq" id="YP_010781279.1">
    <property type="nucleotide sequence ID" value="NC_075038.1"/>
</dbReference>
<evidence type="ECO:0000256" key="1">
    <source>
        <dbReference type="SAM" id="MobiDB-lite"/>
    </source>
</evidence>
<protein>
    <submittedName>
        <fullName evidence="2">Uncharacterized protein</fullName>
    </submittedName>
</protein>
<evidence type="ECO:0000313" key="2">
    <source>
        <dbReference type="EMBL" id="QKU34641.1"/>
    </source>
</evidence>
<reference evidence="2" key="1">
    <citation type="submission" date="2017-06" db="EMBL/GenBank/DDBJ databases">
        <authorList>
            <person name="Assis F.L."/>
            <person name="Abrahao J.S."/>
            <person name="Silva L."/>
            <person name="Khalil J.B."/>
            <person name="Rodrigues R."/>
            <person name="Silva L.S."/>
            <person name="Boratto P."/>
            <person name="Andrade M."/>
            <person name="Kroon E.G."/>
            <person name="Ribeiro B."/>
            <person name="Bergier I."/>
            <person name="Seligmann H."/>
            <person name="Ghigo E."/>
            <person name="Colson P."/>
            <person name="Levasseur A."/>
            <person name="Raoult D."/>
            <person name="Scola B.L."/>
        </authorList>
    </citation>
    <scope>NUCLEOTIDE SEQUENCE</scope>
    <source>
        <strain evidence="2">Deep ocean</strain>
    </source>
</reference>
<feature type="region of interest" description="Disordered" evidence="1">
    <location>
        <begin position="172"/>
        <end position="221"/>
    </location>
</feature>
<dbReference type="EMBL" id="MF405918">
    <property type="protein sequence ID" value="QKU34641.1"/>
    <property type="molecule type" value="Genomic_DNA"/>
</dbReference>
<dbReference type="KEGG" id="vg:80517970"/>
<name>A0A6N1NZU0_9VIRU</name>
<organism evidence="2">
    <name type="scientific">Tupanvirus deep ocean</name>
    <dbReference type="NCBI Taxonomy" id="2126984"/>
    <lineage>
        <taxon>Viruses</taxon>
        <taxon>Varidnaviria</taxon>
        <taxon>Bamfordvirae</taxon>
        <taxon>Nucleocytoviricota</taxon>
        <taxon>Megaviricetes</taxon>
        <taxon>Imitervirales</taxon>
        <taxon>Mimiviridae</taxon>
        <taxon>Megamimivirinae</taxon>
        <taxon>Tupanvirus</taxon>
        <taxon>Tupanvirus altamarinense</taxon>
    </lineage>
</organism>